<name>A0A7C4RVF8_9BACT</name>
<comment type="subcellular location">
    <subcellularLocation>
        <location evidence="1 8">Cytoplasm</location>
    </subcellularLocation>
</comment>
<keyword evidence="2 8" id="KW-0963">Cytoplasm</keyword>
<comment type="similarity">
    <text evidence="8">Belongs to the tRNA(Ile)-lysidine synthase family.</text>
</comment>
<evidence type="ECO:0000256" key="7">
    <source>
        <dbReference type="ARBA" id="ARBA00048539"/>
    </source>
</evidence>
<evidence type="ECO:0000256" key="1">
    <source>
        <dbReference type="ARBA" id="ARBA00004496"/>
    </source>
</evidence>
<evidence type="ECO:0000256" key="2">
    <source>
        <dbReference type="ARBA" id="ARBA00022490"/>
    </source>
</evidence>
<dbReference type="SUPFAM" id="SSF52402">
    <property type="entry name" value="Adenine nucleotide alpha hydrolases-like"/>
    <property type="match status" value="1"/>
</dbReference>
<dbReference type="InterPro" id="IPR012796">
    <property type="entry name" value="Lysidine-tRNA-synth_C"/>
</dbReference>
<dbReference type="CDD" id="cd01992">
    <property type="entry name" value="TilS_N"/>
    <property type="match status" value="1"/>
</dbReference>
<evidence type="ECO:0000259" key="9">
    <source>
        <dbReference type="SMART" id="SM00977"/>
    </source>
</evidence>
<dbReference type="PANTHER" id="PTHR43033:SF1">
    <property type="entry name" value="TRNA(ILE)-LYSIDINE SYNTHASE-RELATED"/>
    <property type="match status" value="1"/>
</dbReference>
<gene>
    <name evidence="8 10" type="primary">tilS</name>
    <name evidence="10" type="ORF">ENT77_01760</name>
</gene>
<dbReference type="GO" id="GO:0005737">
    <property type="term" value="C:cytoplasm"/>
    <property type="evidence" value="ECO:0007669"/>
    <property type="project" value="UniProtKB-SubCell"/>
</dbReference>
<evidence type="ECO:0000256" key="6">
    <source>
        <dbReference type="ARBA" id="ARBA00022840"/>
    </source>
</evidence>
<reference evidence="10" key="1">
    <citation type="journal article" date="2020" name="mSystems">
        <title>Genome- and Community-Level Interaction Insights into Carbon Utilization and Element Cycling Functions of Hydrothermarchaeota in Hydrothermal Sediment.</title>
        <authorList>
            <person name="Zhou Z."/>
            <person name="Liu Y."/>
            <person name="Xu W."/>
            <person name="Pan J."/>
            <person name="Luo Z.H."/>
            <person name="Li M."/>
        </authorList>
    </citation>
    <scope>NUCLEOTIDE SEQUENCE [LARGE SCALE GENOMIC DNA]</scope>
    <source>
        <strain evidence="10">SpSt-609</strain>
    </source>
</reference>
<keyword evidence="3 8" id="KW-0436">Ligase</keyword>
<dbReference type="SMART" id="SM00977">
    <property type="entry name" value="TilS_C"/>
    <property type="match status" value="1"/>
</dbReference>
<dbReference type="InterPro" id="IPR012795">
    <property type="entry name" value="tRNA_Ile_lys_synt_N"/>
</dbReference>
<dbReference type="NCBIfam" id="TIGR02432">
    <property type="entry name" value="lysidine_TilS_N"/>
    <property type="match status" value="1"/>
</dbReference>
<dbReference type="PANTHER" id="PTHR43033">
    <property type="entry name" value="TRNA(ILE)-LYSIDINE SYNTHASE-RELATED"/>
    <property type="match status" value="1"/>
</dbReference>
<feature type="domain" description="Lysidine-tRNA(Ile) synthetase C-terminal" evidence="9">
    <location>
        <begin position="361"/>
        <end position="424"/>
    </location>
</feature>
<evidence type="ECO:0000256" key="3">
    <source>
        <dbReference type="ARBA" id="ARBA00022598"/>
    </source>
</evidence>
<evidence type="ECO:0000256" key="8">
    <source>
        <dbReference type="HAMAP-Rule" id="MF_01161"/>
    </source>
</evidence>
<accession>A0A7C4RVF8</accession>
<dbReference type="EMBL" id="DSZY01000007">
    <property type="protein sequence ID" value="HGU39914.1"/>
    <property type="molecule type" value="Genomic_DNA"/>
</dbReference>
<dbReference type="Pfam" id="PF11734">
    <property type="entry name" value="TilS_C"/>
    <property type="match status" value="1"/>
</dbReference>
<comment type="function">
    <text evidence="8">Ligates lysine onto the cytidine present at position 34 of the AUA codon-specific tRNA(Ile) that contains the anticodon CAU, in an ATP-dependent manner. Cytidine is converted to lysidine, thus changing the amino acid specificity of the tRNA from methionine to isoleucine.</text>
</comment>
<dbReference type="Pfam" id="PF01171">
    <property type="entry name" value="ATP_bind_3"/>
    <property type="match status" value="1"/>
</dbReference>
<comment type="domain">
    <text evidence="8">The N-terminal region contains the highly conserved SGGXDS motif, predicted to be a P-loop motif involved in ATP binding.</text>
</comment>
<dbReference type="InterPro" id="IPR012094">
    <property type="entry name" value="tRNA_Ile_lys_synt"/>
</dbReference>
<dbReference type="InterPro" id="IPR014729">
    <property type="entry name" value="Rossmann-like_a/b/a_fold"/>
</dbReference>
<proteinExistence type="inferred from homology"/>
<dbReference type="HAMAP" id="MF_01161">
    <property type="entry name" value="tRNA_Ile_lys_synt"/>
    <property type="match status" value="1"/>
</dbReference>
<dbReference type="GO" id="GO:0032267">
    <property type="term" value="F:tRNA(Ile)-lysidine synthase activity"/>
    <property type="evidence" value="ECO:0007669"/>
    <property type="project" value="UniProtKB-EC"/>
</dbReference>
<keyword evidence="5 8" id="KW-0547">Nucleotide-binding</keyword>
<evidence type="ECO:0000313" key="10">
    <source>
        <dbReference type="EMBL" id="HGU39914.1"/>
    </source>
</evidence>
<evidence type="ECO:0000256" key="4">
    <source>
        <dbReference type="ARBA" id="ARBA00022694"/>
    </source>
</evidence>
<dbReference type="NCBIfam" id="TIGR02433">
    <property type="entry name" value="lysidine_TilS_C"/>
    <property type="match status" value="1"/>
</dbReference>
<keyword evidence="4 8" id="KW-0819">tRNA processing</keyword>
<dbReference type="GO" id="GO:0006400">
    <property type="term" value="P:tRNA modification"/>
    <property type="evidence" value="ECO:0007669"/>
    <property type="project" value="UniProtKB-UniRule"/>
</dbReference>
<evidence type="ECO:0000256" key="5">
    <source>
        <dbReference type="ARBA" id="ARBA00022741"/>
    </source>
</evidence>
<dbReference type="InterPro" id="IPR011063">
    <property type="entry name" value="TilS/TtcA_N"/>
</dbReference>
<protein>
    <recommendedName>
        <fullName evidence="8">tRNA(Ile)-lysidine synthase</fullName>
        <ecNumber evidence="8">6.3.4.19</ecNumber>
    </recommendedName>
    <alternativeName>
        <fullName evidence="8">tRNA(Ile)-2-lysyl-cytidine synthase</fullName>
    </alternativeName>
    <alternativeName>
        <fullName evidence="8">tRNA(Ile)-lysidine synthetase</fullName>
    </alternativeName>
</protein>
<keyword evidence="6 8" id="KW-0067">ATP-binding</keyword>
<dbReference type="Gene3D" id="3.40.50.620">
    <property type="entry name" value="HUPs"/>
    <property type="match status" value="1"/>
</dbReference>
<dbReference type="AlphaFoldDB" id="A0A7C4RVF8"/>
<dbReference type="SUPFAM" id="SSF56037">
    <property type="entry name" value="PheT/TilS domain"/>
    <property type="match status" value="1"/>
</dbReference>
<comment type="catalytic activity">
    <reaction evidence="7 8">
        <text>cytidine(34) in tRNA(Ile2) + L-lysine + ATP = lysidine(34) in tRNA(Ile2) + AMP + diphosphate + H(+)</text>
        <dbReference type="Rhea" id="RHEA:43744"/>
        <dbReference type="Rhea" id="RHEA-COMP:10625"/>
        <dbReference type="Rhea" id="RHEA-COMP:10670"/>
        <dbReference type="ChEBI" id="CHEBI:15378"/>
        <dbReference type="ChEBI" id="CHEBI:30616"/>
        <dbReference type="ChEBI" id="CHEBI:32551"/>
        <dbReference type="ChEBI" id="CHEBI:33019"/>
        <dbReference type="ChEBI" id="CHEBI:82748"/>
        <dbReference type="ChEBI" id="CHEBI:83665"/>
        <dbReference type="ChEBI" id="CHEBI:456215"/>
        <dbReference type="EC" id="6.3.4.19"/>
    </reaction>
</comment>
<comment type="caution">
    <text evidence="10">The sequence shown here is derived from an EMBL/GenBank/DDBJ whole genome shotgun (WGS) entry which is preliminary data.</text>
</comment>
<sequence length="432" mass="50045">MGERFKKTSDIYENFKQVVSGYILSQSKAPRLLLAVSGGVDSVVMLDLFDRARQELPLEIHVATFNHMLREEAAAEVEFVKQLCTERNIGFSEGAGDVKAYAQTCKLSIEEAARELRYEFLKNTARKIGAQYICTAHNANDLLETILLRLAKGTGTFGLVGLKPLQGLFFRPLIFFLRKEIETYATARNLRFVIDKSNFDTRYQRNYIRHKIIPMLKEINPSVEKAGLNLATTIWELDNFIETLLAPYRNTIQELCGRIIFKLPEELYLRTELVRRLALEYFKRPLDGEKLSRFKRCEKTSFKVTFWRNLGLEVSYGWALMGNLDYPHNEKVVVPPGAELELNGYFINLRFRDIIGKQLVVRVRTWREGDRTRTGKKLKELFNEKRIPTFLRHFVPVLEVNDVICWVAYVYEDEGYLKEIGLSVDVKGGFRL</sequence>
<feature type="binding site" evidence="8">
    <location>
        <begin position="37"/>
        <end position="42"/>
    </location>
    <ligand>
        <name>ATP</name>
        <dbReference type="ChEBI" id="CHEBI:30616"/>
    </ligand>
</feature>
<dbReference type="GO" id="GO:0005524">
    <property type="term" value="F:ATP binding"/>
    <property type="evidence" value="ECO:0007669"/>
    <property type="project" value="UniProtKB-UniRule"/>
</dbReference>
<organism evidence="10">
    <name type="scientific">Fervidobacterium thailandense</name>
    <dbReference type="NCBI Taxonomy" id="1008305"/>
    <lineage>
        <taxon>Bacteria</taxon>
        <taxon>Thermotogati</taxon>
        <taxon>Thermotogota</taxon>
        <taxon>Thermotogae</taxon>
        <taxon>Thermotogales</taxon>
        <taxon>Fervidobacteriaceae</taxon>
        <taxon>Fervidobacterium</taxon>
    </lineage>
</organism>
<dbReference type="EC" id="6.3.4.19" evidence="8"/>